<evidence type="ECO:0000256" key="3">
    <source>
        <dbReference type="ARBA" id="ARBA00022980"/>
    </source>
</evidence>
<dbReference type="HAMAP" id="MF_00362">
    <property type="entry name" value="Ribosomal_uL10"/>
    <property type="match status" value="1"/>
</dbReference>
<dbReference type="GO" id="GO:0006412">
    <property type="term" value="P:translation"/>
    <property type="evidence" value="ECO:0007669"/>
    <property type="project" value="UniProtKB-UniRule"/>
</dbReference>
<comment type="function">
    <text evidence="1 6">Forms part of the ribosomal stalk, playing a central role in the interaction of the ribosome with GTP-bound translation factors.</text>
</comment>
<dbReference type="NCBIfam" id="NF000955">
    <property type="entry name" value="PRK00099.1-1"/>
    <property type="match status" value="1"/>
</dbReference>
<evidence type="ECO:0000256" key="4">
    <source>
        <dbReference type="ARBA" id="ARBA00023274"/>
    </source>
</evidence>
<evidence type="ECO:0000313" key="8">
    <source>
        <dbReference type="Proteomes" id="UP000823612"/>
    </source>
</evidence>
<comment type="caution">
    <text evidence="7">The sequence shown here is derived from an EMBL/GenBank/DDBJ whole genome shotgun (WGS) entry which is preliminary data.</text>
</comment>
<dbReference type="InterPro" id="IPR022973">
    <property type="entry name" value="Ribosomal_uL10_bac"/>
</dbReference>
<dbReference type="CDD" id="cd05797">
    <property type="entry name" value="Ribosomal_L10"/>
    <property type="match status" value="1"/>
</dbReference>
<dbReference type="Pfam" id="PF00466">
    <property type="entry name" value="Ribosomal_L10"/>
    <property type="match status" value="1"/>
</dbReference>
<dbReference type="InterPro" id="IPR043141">
    <property type="entry name" value="Ribosomal_uL10-like_sf"/>
</dbReference>
<dbReference type="PANTHER" id="PTHR11560">
    <property type="entry name" value="39S RIBOSOMAL PROTEIN L10, MITOCHONDRIAL"/>
    <property type="match status" value="1"/>
</dbReference>
<evidence type="ECO:0000256" key="2">
    <source>
        <dbReference type="ARBA" id="ARBA00008889"/>
    </source>
</evidence>
<protein>
    <recommendedName>
        <fullName evidence="5 6">Large ribosomal subunit protein uL10</fullName>
    </recommendedName>
</protein>
<dbReference type="SUPFAM" id="SSF160369">
    <property type="entry name" value="Ribosomal protein L10-like"/>
    <property type="match status" value="1"/>
</dbReference>
<evidence type="ECO:0000256" key="6">
    <source>
        <dbReference type="HAMAP-Rule" id="MF_00362"/>
    </source>
</evidence>
<comment type="similarity">
    <text evidence="2 6">Belongs to the universal ribosomal protein uL10 family.</text>
</comment>
<reference evidence="7" key="1">
    <citation type="submission" date="2020-10" db="EMBL/GenBank/DDBJ databases">
        <authorList>
            <person name="Gilroy R."/>
        </authorList>
    </citation>
    <scope>NUCLEOTIDE SEQUENCE</scope>
    <source>
        <strain evidence="7">2889</strain>
    </source>
</reference>
<dbReference type="GO" id="GO:1990904">
    <property type="term" value="C:ribonucleoprotein complex"/>
    <property type="evidence" value="ECO:0007669"/>
    <property type="project" value="UniProtKB-KW"/>
</dbReference>
<dbReference type="InterPro" id="IPR001790">
    <property type="entry name" value="Ribosomal_uL10"/>
</dbReference>
<keyword evidence="6" id="KW-0699">rRNA-binding</keyword>
<sequence>MKKEEKAVIIDSLCEQIKAKPHMYVTDITGMNAAATSNLRRACFKNGVKLIMVKNTLLEKALEKTGVDYSELMPTLKGTTAIMLSEVNKTPATVIKEFRKRSEMPKLKGAYVEESFYLGDESLDTLVQIKSKSELIGEIVTLLQSPLQNVLGALESAPNTVAGLVKTLSERPEQA</sequence>
<dbReference type="InterPro" id="IPR047865">
    <property type="entry name" value="Ribosomal_uL10_bac_type"/>
</dbReference>
<evidence type="ECO:0000313" key="7">
    <source>
        <dbReference type="EMBL" id="MBO8432497.1"/>
    </source>
</evidence>
<proteinExistence type="inferred from homology"/>
<dbReference type="GO" id="GO:0070180">
    <property type="term" value="F:large ribosomal subunit rRNA binding"/>
    <property type="evidence" value="ECO:0007669"/>
    <property type="project" value="UniProtKB-UniRule"/>
</dbReference>
<keyword evidence="4 6" id="KW-0687">Ribonucleoprotein</keyword>
<reference evidence="7" key="2">
    <citation type="journal article" date="2021" name="PeerJ">
        <title>Extensive microbial diversity within the chicken gut microbiome revealed by metagenomics and culture.</title>
        <authorList>
            <person name="Gilroy R."/>
            <person name="Ravi A."/>
            <person name="Getino M."/>
            <person name="Pursley I."/>
            <person name="Horton D.L."/>
            <person name="Alikhan N.F."/>
            <person name="Baker D."/>
            <person name="Gharbi K."/>
            <person name="Hall N."/>
            <person name="Watson M."/>
            <person name="Adriaenssens E.M."/>
            <person name="Foster-Nyarko E."/>
            <person name="Jarju S."/>
            <person name="Secka A."/>
            <person name="Antonio M."/>
            <person name="Oren A."/>
            <person name="Chaudhuri R.R."/>
            <person name="La Ragione R."/>
            <person name="Hildebrand F."/>
            <person name="Pallen M.J."/>
        </authorList>
    </citation>
    <scope>NUCLEOTIDE SEQUENCE</scope>
    <source>
        <strain evidence="7">2889</strain>
    </source>
</reference>
<dbReference type="Proteomes" id="UP000823612">
    <property type="component" value="Unassembled WGS sequence"/>
</dbReference>
<gene>
    <name evidence="6" type="primary">rplJ</name>
    <name evidence="7" type="ORF">IAB08_04320</name>
</gene>
<keyword evidence="6" id="KW-0694">RNA-binding</keyword>
<accession>A0A9D9DR30</accession>
<organism evidence="7 8">
    <name type="scientific">Candidatus Pullibacteroides excrementavium</name>
    <dbReference type="NCBI Taxonomy" id="2840905"/>
    <lineage>
        <taxon>Bacteria</taxon>
        <taxon>Pseudomonadati</taxon>
        <taxon>Bacteroidota</taxon>
        <taxon>Bacteroidia</taxon>
        <taxon>Bacteroidales</taxon>
        <taxon>Candidatus Pullibacteroides</taxon>
    </lineage>
</organism>
<evidence type="ECO:0000256" key="5">
    <source>
        <dbReference type="ARBA" id="ARBA00035202"/>
    </source>
</evidence>
<dbReference type="Gene3D" id="3.30.70.1730">
    <property type="match status" value="1"/>
</dbReference>
<dbReference type="EMBL" id="JADIMZ010000062">
    <property type="protein sequence ID" value="MBO8432497.1"/>
    <property type="molecule type" value="Genomic_DNA"/>
</dbReference>
<dbReference type="AlphaFoldDB" id="A0A9D9DR30"/>
<name>A0A9D9DR30_9BACT</name>
<comment type="subunit">
    <text evidence="6">Part of the ribosomal stalk of the 50S ribosomal subunit. The N-terminus interacts with L11 and the large rRNA to form the base of the stalk. The C-terminus forms an elongated spine to which L12 dimers bind in a sequential fashion forming a multimeric L10(L12)X complex.</text>
</comment>
<dbReference type="GO" id="GO:0005840">
    <property type="term" value="C:ribosome"/>
    <property type="evidence" value="ECO:0007669"/>
    <property type="project" value="UniProtKB-KW"/>
</dbReference>
<evidence type="ECO:0000256" key="1">
    <source>
        <dbReference type="ARBA" id="ARBA00002633"/>
    </source>
</evidence>
<keyword evidence="3 6" id="KW-0689">Ribosomal protein</keyword>